<dbReference type="SMART" id="SM01091">
    <property type="entry name" value="CorC_HlyC"/>
    <property type="match status" value="1"/>
</dbReference>
<dbReference type="InterPro" id="IPR006153">
    <property type="entry name" value="Cation/H_exchanger_TM"/>
</dbReference>
<dbReference type="PANTHER" id="PTHR32507">
    <property type="entry name" value="NA(+)/H(+) ANTIPORTER 1"/>
    <property type="match status" value="1"/>
</dbReference>
<dbReference type="Pfam" id="PF00999">
    <property type="entry name" value="Na_H_Exchanger"/>
    <property type="match status" value="1"/>
</dbReference>
<dbReference type="PANTHER" id="PTHR32507:SF7">
    <property type="entry name" value="K(+)_H(+) ANTIPORTER NHAP2"/>
    <property type="match status" value="1"/>
</dbReference>
<evidence type="ECO:0000256" key="9">
    <source>
        <dbReference type="SAM" id="Phobius"/>
    </source>
</evidence>
<comment type="subcellular location">
    <subcellularLocation>
        <location evidence="1">Cell membrane</location>
        <topology evidence="1">Multi-pass membrane protein</topology>
    </subcellularLocation>
</comment>
<evidence type="ECO:0000256" key="7">
    <source>
        <dbReference type="ARBA" id="ARBA00023136"/>
    </source>
</evidence>
<evidence type="ECO:0000256" key="3">
    <source>
        <dbReference type="ARBA" id="ARBA00022449"/>
    </source>
</evidence>
<keyword evidence="6" id="KW-0406">Ion transport</keyword>
<feature type="transmembrane region" description="Helical" evidence="9">
    <location>
        <begin position="352"/>
        <end position="372"/>
    </location>
</feature>
<evidence type="ECO:0000313" key="12">
    <source>
        <dbReference type="Proteomes" id="UP000001959"/>
    </source>
</evidence>
<dbReference type="Gene3D" id="6.10.140.1330">
    <property type="match status" value="1"/>
</dbReference>
<feature type="transmembrane region" description="Helical" evidence="9">
    <location>
        <begin position="215"/>
        <end position="241"/>
    </location>
</feature>
<proteinExistence type="predicted"/>
<feature type="transmembrane region" description="Helical" evidence="9">
    <location>
        <begin position="106"/>
        <end position="125"/>
    </location>
</feature>
<protein>
    <submittedName>
        <fullName evidence="11">Transporter, monovalent cation:proton antiporter-2 (CPA2) family</fullName>
    </submittedName>
</protein>
<feature type="transmembrane region" description="Helical" evidence="9">
    <location>
        <begin position="324"/>
        <end position="346"/>
    </location>
</feature>
<keyword evidence="3" id="KW-0050">Antiport</keyword>
<dbReference type="HOGENOM" id="CLU_005912_9_2_5"/>
<dbReference type="NCBIfam" id="NF003716">
    <property type="entry name" value="PRK05326.1-3"/>
    <property type="match status" value="1"/>
</dbReference>
<keyword evidence="4 9" id="KW-0812">Transmembrane</keyword>
<evidence type="ECO:0000259" key="10">
    <source>
        <dbReference type="SMART" id="SM01091"/>
    </source>
</evidence>
<reference evidence="11 12" key="1">
    <citation type="journal article" date="2006" name="J. Bacteriol.">
        <title>Comparative genomic evidence for a close relationship between the dimorphic prosthecate bacteria Hyphomonas neptunium and Caulobacter crescentus.</title>
        <authorList>
            <person name="Badger J.H."/>
            <person name="Hoover T.R."/>
            <person name="Brun Y.V."/>
            <person name="Weiner R.M."/>
            <person name="Laub M.T."/>
            <person name="Alexandre G."/>
            <person name="Mrazek J."/>
            <person name="Ren Q."/>
            <person name="Paulsen I.T."/>
            <person name="Nelson K.E."/>
            <person name="Khouri H.M."/>
            <person name="Radune D."/>
            <person name="Sosa J."/>
            <person name="Dodson R.J."/>
            <person name="Sullivan S.A."/>
            <person name="Rosovitz M.J."/>
            <person name="Madupu R."/>
            <person name="Brinkac L.M."/>
            <person name="Durkin A.S."/>
            <person name="Daugherty S.C."/>
            <person name="Kothari S.P."/>
            <person name="Giglio M.G."/>
            <person name="Zhou L."/>
            <person name="Haft D.H."/>
            <person name="Selengut J.D."/>
            <person name="Davidsen T.M."/>
            <person name="Yang Q."/>
            <person name="Zafar N."/>
            <person name="Ward N.L."/>
        </authorList>
    </citation>
    <scope>NUCLEOTIDE SEQUENCE [LARGE SCALE GENOMIC DNA]</scope>
    <source>
        <strain evidence="11 12">ATCC 15444</strain>
    </source>
</reference>
<keyword evidence="12" id="KW-1185">Reference proteome</keyword>
<dbReference type="GO" id="GO:1902600">
    <property type="term" value="P:proton transmembrane transport"/>
    <property type="evidence" value="ECO:0007669"/>
    <property type="project" value="InterPro"/>
</dbReference>
<organism evidence="11 12">
    <name type="scientific">Hyphomonas neptunium (strain ATCC 15444)</name>
    <dbReference type="NCBI Taxonomy" id="228405"/>
    <lineage>
        <taxon>Bacteria</taxon>
        <taxon>Pseudomonadati</taxon>
        <taxon>Pseudomonadota</taxon>
        <taxon>Alphaproteobacteria</taxon>
        <taxon>Hyphomonadales</taxon>
        <taxon>Hyphomonadaceae</taxon>
        <taxon>Hyphomonas</taxon>
    </lineage>
</organism>
<dbReference type="InterPro" id="IPR005170">
    <property type="entry name" value="Transptr-assoc_dom"/>
</dbReference>
<dbReference type="GO" id="GO:0015297">
    <property type="term" value="F:antiporter activity"/>
    <property type="evidence" value="ECO:0007669"/>
    <property type="project" value="UniProtKB-KW"/>
</dbReference>
<evidence type="ECO:0000256" key="1">
    <source>
        <dbReference type="ARBA" id="ARBA00004651"/>
    </source>
</evidence>
<keyword evidence="7 9" id="KW-0472">Membrane</keyword>
<evidence type="ECO:0000256" key="5">
    <source>
        <dbReference type="ARBA" id="ARBA00022989"/>
    </source>
</evidence>
<accession>Q0C5P6</accession>
<dbReference type="Proteomes" id="UP000001959">
    <property type="component" value="Chromosome"/>
</dbReference>
<keyword evidence="2" id="KW-0813">Transport</keyword>
<evidence type="ECO:0000256" key="8">
    <source>
        <dbReference type="SAM" id="MobiDB-lite"/>
    </source>
</evidence>
<feature type="domain" description="Transporter-associated" evidence="10">
    <location>
        <begin position="476"/>
        <end position="556"/>
    </location>
</feature>
<dbReference type="eggNOG" id="COG3263">
    <property type="taxonomic scope" value="Bacteria"/>
</dbReference>
<name>Q0C5P6_HYPNA</name>
<feature type="transmembrane region" description="Helical" evidence="9">
    <location>
        <begin position="74"/>
        <end position="100"/>
    </location>
</feature>
<feature type="transmembrane region" description="Helical" evidence="9">
    <location>
        <begin position="288"/>
        <end position="312"/>
    </location>
</feature>
<gene>
    <name evidence="11" type="ordered locus">HNE_0214</name>
</gene>
<evidence type="ECO:0000313" key="11">
    <source>
        <dbReference type="EMBL" id="ABI77595.1"/>
    </source>
</evidence>
<evidence type="ECO:0000256" key="2">
    <source>
        <dbReference type="ARBA" id="ARBA00022448"/>
    </source>
</evidence>
<dbReference type="NCBIfam" id="NF003715">
    <property type="entry name" value="PRK05326.1-2"/>
    <property type="match status" value="1"/>
</dbReference>
<feature type="transmembrane region" description="Helical" evidence="9">
    <location>
        <begin position="184"/>
        <end position="203"/>
    </location>
</feature>
<feature type="transmembrane region" description="Helical" evidence="9">
    <location>
        <begin position="44"/>
        <end position="62"/>
    </location>
</feature>
<dbReference type="KEGG" id="hne:HNE_0214"/>
<feature type="transmembrane region" description="Helical" evidence="9">
    <location>
        <begin position="262"/>
        <end position="282"/>
    </location>
</feature>
<feature type="region of interest" description="Disordered" evidence="8">
    <location>
        <begin position="584"/>
        <end position="603"/>
    </location>
</feature>
<dbReference type="NCBIfam" id="NF003714">
    <property type="entry name" value="PRK05326.1-1"/>
    <property type="match status" value="1"/>
</dbReference>
<dbReference type="STRING" id="228405.HNE_0214"/>
<dbReference type="AlphaFoldDB" id="Q0C5P6"/>
<dbReference type="EMBL" id="CP000158">
    <property type="protein sequence ID" value="ABI77595.1"/>
    <property type="molecule type" value="Genomic_DNA"/>
</dbReference>
<evidence type="ECO:0000256" key="4">
    <source>
        <dbReference type="ARBA" id="ARBA00022692"/>
    </source>
</evidence>
<sequence>MALAALTSLVSQRFGAPLLLVFLGIGLLAGEDGLLGIQFDSGSAAYFIGSLALAIILFDSGFETPMRSYKVAAAPALSLATFGVVLTAGLTGVAAHFLFGVGWLEAFLLGSIVASTDAAAVFFLLRAGGIRLREKVGSTLEIESGANDPMAIFLTILLIELIVADAGTDALFGFEVLMTFVQQMGLGILFGIVGGFGISWFLHKLVNVDPGLYPISGLAAALVVFSVCALLGGSGFLAAYVAGVVAGNRKVKFAHRLRRFQVGMTWLAQIGMFLALGLLATPSEFPRILVPALILAGVLIFVARPLAVWLCLLPFDFRSRETLFTGWVGLRGAVSILLAILPGLAGIENGSFYFNVVFVMVLVSLLVQGWTIQPAAKLLKMSLPSEQGLVDRVELELRGATEMELVGYKIHPDSAIAKGERVPRWARPVMVIRDGLSYSVHTIGPLQANDQVYLFASARRVRLLDQIYASPWDEMTVESDIQFRVKGATKMSDLVRQYGLEGIDTSDAVTASQFLDRSFDGKPVLGDRVTIGDVDIVVCALDDAGGVGTVGIVIGEEDPGAGALMADLVRRGGARIAGLVRRPKPISAGPAESAPAKDIGDQA</sequence>
<dbReference type="GO" id="GO:0005886">
    <property type="term" value="C:plasma membrane"/>
    <property type="evidence" value="ECO:0007669"/>
    <property type="project" value="UniProtKB-SubCell"/>
</dbReference>
<keyword evidence="5 9" id="KW-1133">Transmembrane helix</keyword>
<evidence type="ECO:0000256" key="6">
    <source>
        <dbReference type="ARBA" id="ARBA00023065"/>
    </source>
</evidence>